<comment type="caution">
    <text evidence="1">The sequence shown here is derived from an EMBL/GenBank/DDBJ whole genome shotgun (WGS) entry which is preliminary data.</text>
</comment>
<evidence type="ECO:0000313" key="1">
    <source>
        <dbReference type="EMBL" id="THG36864.1"/>
    </source>
</evidence>
<sequence length="75" mass="8509">MTCPYDVPDGPLDPPEEPEHRMWCDRCCEWCECPCGCGWGWCSNALEFTRPDCAEECDGFDGEPPDPPDPPDEDR</sequence>
<dbReference type="AlphaFoldDB" id="A0A4S4G1M4"/>
<accession>A0A4S4G1M4</accession>
<proteinExistence type="predicted"/>
<reference evidence="1 2" key="1">
    <citation type="submission" date="2019-04" db="EMBL/GenBank/DDBJ databases">
        <title>Microbes associate with the intestines of laboratory mice.</title>
        <authorList>
            <person name="Navarre W."/>
            <person name="Wong E."/>
            <person name="Huang K.C."/>
            <person name="Tropini C."/>
            <person name="Ng K."/>
            <person name="Yu B."/>
        </authorList>
    </citation>
    <scope>NUCLEOTIDE SEQUENCE [LARGE SCALE GENOMIC DNA]</scope>
    <source>
        <strain evidence="1 2">NM80_B27</strain>
    </source>
</reference>
<dbReference type="EMBL" id="SSTJ01000010">
    <property type="protein sequence ID" value="THG36864.1"/>
    <property type="molecule type" value="Genomic_DNA"/>
</dbReference>
<protein>
    <submittedName>
        <fullName evidence="1">Uncharacterized protein</fullName>
    </submittedName>
</protein>
<gene>
    <name evidence="1" type="ORF">E5986_08155</name>
</gene>
<name>A0A4S4G1M4_9ACTN</name>
<dbReference type="RefSeq" id="WP_136434953.1">
    <property type="nucleotide sequence ID" value="NZ_SSTJ01000010.1"/>
</dbReference>
<evidence type="ECO:0000313" key="2">
    <source>
        <dbReference type="Proteomes" id="UP000308978"/>
    </source>
</evidence>
<organism evidence="1 2">
    <name type="scientific">Adlercreutzia caecimuris</name>
    <dbReference type="NCBI Taxonomy" id="671266"/>
    <lineage>
        <taxon>Bacteria</taxon>
        <taxon>Bacillati</taxon>
        <taxon>Actinomycetota</taxon>
        <taxon>Coriobacteriia</taxon>
        <taxon>Eggerthellales</taxon>
        <taxon>Eggerthellaceae</taxon>
        <taxon>Adlercreutzia</taxon>
    </lineage>
</organism>
<dbReference type="Proteomes" id="UP000308978">
    <property type="component" value="Unassembled WGS sequence"/>
</dbReference>